<dbReference type="PANTHER" id="PTHR31558:SF40">
    <property type="entry name" value="EXPRESSED PROTEIN"/>
    <property type="match status" value="1"/>
</dbReference>
<evidence type="ECO:0000259" key="1">
    <source>
        <dbReference type="Pfam" id="PF07059"/>
    </source>
</evidence>
<keyword evidence="3" id="KW-1185">Reference proteome</keyword>
<dbReference type="EnsemblPlants" id="Kaladp0071s0074.1.v1.1">
    <property type="protein sequence ID" value="Kaladp0071s0074.1.v1.1"/>
    <property type="gene ID" value="Kaladp0071s0074.v1.1"/>
</dbReference>
<dbReference type="PANTHER" id="PTHR31558">
    <property type="entry name" value="CW14 PROTEIN"/>
    <property type="match status" value="1"/>
</dbReference>
<dbReference type="Proteomes" id="UP000594263">
    <property type="component" value="Unplaced"/>
</dbReference>
<protein>
    <recommendedName>
        <fullName evidence="1">Protein ENHANCED DISEASE RESISTANCE 2 C-terminal domain-containing protein</fullName>
    </recommendedName>
</protein>
<reference evidence="2" key="1">
    <citation type="submission" date="2021-01" db="UniProtKB">
        <authorList>
            <consortium name="EnsemblPlants"/>
        </authorList>
    </citation>
    <scope>IDENTIFICATION</scope>
</reference>
<dbReference type="InterPro" id="IPR009769">
    <property type="entry name" value="EDR2_C"/>
</dbReference>
<name>A0A7N0UKB9_KALFE</name>
<accession>A0A7N0UKB9</accession>
<feature type="domain" description="Protein ENHANCED DISEASE RESISTANCE 2 C-terminal" evidence="1">
    <location>
        <begin position="213"/>
        <end position="454"/>
    </location>
</feature>
<evidence type="ECO:0000313" key="2">
    <source>
        <dbReference type="EnsemblPlants" id="Kaladp0071s0074.1.v1.1"/>
    </source>
</evidence>
<dbReference type="AlphaFoldDB" id="A0A7N0UKB9"/>
<organism evidence="2 3">
    <name type="scientific">Kalanchoe fedtschenkoi</name>
    <name type="common">Lavender scallops</name>
    <name type="synonym">South American air plant</name>
    <dbReference type="NCBI Taxonomy" id="63787"/>
    <lineage>
        <taxon>Eukaryota</taxon>
        <taxon>Viridiplantae</taxon>
        <taxon>Streptophyta</taxon>
        <taxon>Embryophyta</taxon>
        <taxon>Tracheophyta</taxon>
        <taxon>Spermatophyta</taxon>
        <taxon>Magnoliopsida</taxon>
        <taxon>eudicotyledons</taxon>
        <taxon>Gunneridae</taxon>
        <taxon>Pentapetalae</taxon>
        <taxon>Saxifragales</taxon>
        <taxon>Crassulaceae</taxon>
        <taxon>Kalanchoe</taxon>
    </lineage>
</organism>
<dbReference type="Gramene" id="Kaladp0071s0074.1.v1.1">
    <property type="protein sequence ID" value="Kaladp0071s0074.1.v1.1"/>
    <property type="gene ID" value="Kaladp0071s0074.v1.1"/>
</dbReference>
<proteinExistence type="predicted"/>
<sequence>MGVCASKPGRRSRLKPSAKYLRKARRSCSKVFIVKRVAKTGNRVTDIAATDFVVYEETFTPRSRIADVSSLTVHLTQMQQTQCQIYPNEMFQEEAWFDAISTLGSDTDEDFMNEHNIVGSLSNAQSPKCGNAQIFVHNRCIYSEIDEEFVEMNWPKSKKNPVFDNFISYEAEVEDLKPQLNSQAGASETFLFRPKAGLLIPHSETDEPSPGSWSKISPTVFKLRGENYLKDKQKYPAPDYCAYNPIGVDFFITPRKIDHIAQYLQLPSVESRGDVPSLLIVNIQLPSYPASMFHGECDGEGTSLVLYFEVSETFNDEISAHFQDSIKRLIEDDVETVKGFAKDSTVPFRERLKIMVGVVNPEELGSSAAEKKLMHAYQDKPVLSRPQHTFFKGPNYFEIDLDIHRFSYISRKGLDAFRDRLKYGILDLGLTIQAQKPEELPEKVLCCVRLNKVDFVNIPGSAAVHGIH</sequence>
<evidence type="ECO:0000313" key="3">
    <source>
        <dbReference type="Proteomes" id="UP000594263"/>
    </source>
</evidence>
<dbReference type="Pfam" id="PF07059">
    <property type="entry name" value="EDR2_C"/>
    <property type="match status" value="1"/>
</dbReference>